<organism evidence="1 2">
    <name type="scientific">Pseudomonas brassicacearum subsp. neoaurantiaca</name>
    <dbReference type="NCBI Taxonomy" id="494916"/>
    <lineage>
        <taxon>Bacteria</taxon>
        <taxon>Pseudomonadati</taxon>
        <taxon>Pseudomonadota</taxon>
        <taxon>Gammaproteobacteria</taxon>
        <taxon>Pseudomonadales</taxon>
        <taxon>Pseudomonadaceae</taxon>
        <taxon>Pseudomonas</taxon>
    </lineage>
</organism>
<sequence length="465" mass="53729">MNDKAAKKLAEGELARKGRALQSIKEILGLTDETYQSWVNSMTENERATHNAEVEWYMVTCTIMSAEYVQWSSQLLLAAPEGVESENTYQSSLLAPMGAVLLNALEKNPGEAVPQNLRGAANQIKRLVDAKHRFLTELNKNLREEEKATYGDLLQICDPLLCAMPDLQLYETFYRLNLAWNFRAKLLVRPQDSIPEHKIGEAVAKAYRRTTELSSIAVQRVLESAATPEKDSLAARLMLATMVNRSHWELLEFERMEQIATQSLSRLVRGLQRMGNRLVPAYLEKEAFKEWLIKQFSQDDFPGEAEWRALKPQHLERFYTQAGWVLQWEKLDFVEHEEKKEVLLNICALHLAWSYCTAEKHDLRVPDVKDLDLVNGREIKSGEQVPLTRIMYQQRQLNTMVRSHQHYELNPHKLETHTQCNGDGRRQNMHYIRSNLHNLSLAQWKSLTRGVWDVLTPLLLKRGEL</sequence>
<proteinExistence type="predicted"/>
<dbReference type="EMBL" id="VDLV01000003">
    <property type="protein sequence ID" value="MBA1376687.1"/>
    <property type="molecule type" value="Genomic_DNA"/>
</dbReference>
<evidence type="ECO:0000313" key="2">
    <source>
        <dbReference type="Proteomes" id="UP000572407"/>
    </source>
</evidence>
<reference evidence="1 2" key="1">
    <citation type="submission" date="2019-06" db="EMBL/GenBank/DDBJ databases">
        <title>Analysis of the biodiversity of Brassica napus bacterial endophytes for the selection of potential efficient biofertilizers for rapeseed crops.</title>
        <authorList>
            <person name="Jimenez-Gomez A."/>
            <person name="Saati-Santamaria Z."/>
            <person name="Menendez E."/>
            <person name="Rivas R."/>
            <person name="Mateos P.F."/>
            <person name="Velazquez E."/>
            <person name="Garcia-Fraile P."/>
        </authorList>
    </citation>
    <scope>NUCLEOTIDE SEQUENCE [LARGE SCALE GENOMIC DNA]</scope>
    <source>
        <strain evidence="1 2">CDVBN10</strain>
    </source>
</reference>
<gene>
    <name evidence="1" type="ORF">FHK92_02435</name>
</gene>
<name>A0A7V8UAR4_9PSED</name>
<dbReference type="Proteomes" id="UP000572407">
    <property type="component" value="Unassembled WGS sequence"/>
</dbReference>
<comment type="caution">
    <text evidence="1">The sequence shown here is derived from an EMBL/GenBank/DDBJ whole genome shotgun (WGS) entry which is preliminary data.</text>
</comment>
<protein>
    <submittedName>
        <fullName evidence="1">Uncharacterized protein</fullName>
    </submittedName>
</protein>
<dbReference type="AlphaFoldDB" id="A0A7V8UAR4"/>
<accession>A0A7V8UAR4</accession>
<dbReference type="RefSeq" id="WP_181286642.1">
    <property type="nucleotide sequence ID" value="NZ_VDLV01000003.1"/>
</dbReference>
<evidence type="ECO:0000313" key="1">
    <source>
        <dbReference type="EMBL" id="MBA1376687.1"/>
    </source>
</evidence>